<dbReference type="AlphaFoldDB" id="Q477Z8"/>
<dbReference type="STRING" id="159087.Daro_4107"/>
<protein>
    <submittedName>
        <fullName evidence="7">ATP synthase protein I</fullName>
    </submittedName>
</protein>
<organism evidence="7">
    <name type="scientific">Dechloromonas aromatica (strain RCB)</name>
    <dbReference type="NCBI Taxonomy" id="159087"/>
    <lineage>
        <taxon>Bacteria</taxon>
        <taxon>Pseudomonadati</taxon>
        <taxon>Pseudomonadota</taxon>
        <taxon>Betaproteobacteria</taxon>
        <taxon>Rhodocyclales</taxon>
        <taxon>Azonexaceae</taxon>
        <taxon>Dechloromonas</taxon>
    </lineage>
</organism>
<evidence type="ECO:0000313" key="7">
    <source>
        <dbReference type="EMBL" id="AAZ48833.1"/>
    </source>
</evidence>
<keyword evidence="4 6" id="KW-1133">Transmembrane helix</keyword>
<keyword evidence="5 6" id="KW-0472">Membrane</keyword>
<comment type="subcellular location">
    <subcellularLocation>
        <location evidence="1">Cell membrane</location>
        <topology evidence="1">Multi-pass membrane protein</topology>
    </subcellularLocation>
</comment>
<feature type="transmembrane region" description="Helical" evidence="6">
    <location>
        <begin position="7"/>
        <end position="27"/>
    </location>
</feature>
<keyword evidence="2" id="KW-1003">Cell membrane</keyword>
<gene>
    <name evidence="7" type="ordered locus">Daro_4107</name>
</gene>
<feature type="transmembrane region" description="Helical" evidence="6">
    <location>
        <begin position="71"/>
        <end position="89"/>
    </location>
</feature>
<sequence>MHPQVSWIISRQAALTIVLGILAWVIFSVNAAISVLIGGSIGVIANIGYVLRAMRMNAGLDPVKAYRAQAAGEGFKFLLTLIGFALVFLKFKEVAVFPLFLGYASTLVIFWMALLKQR</sequence>
<feature type="transmembrane region" description="Helical" evidence="6">
    <location>
        <begin position="33"/>
        <end position="51"/>
    </location>
</feature>
<dbReference type="eggNOG" id="COG3312">
    <property type="taxonomic scope" value="Bacteria"/>
</dbReference>
<evidence type="ECO:0000256" key="3">
    <source>
        <dbReference type="ARBA" id="ARBA00022692"/>
    </source>
</evidence>
<dbReference type="InterPro" id="IPR005598">
    <property type="entry name" value="ATP_synth_I"/>
</dbReference>
<dbReference type="KEGG" id="dar:Daro_4107"/>
<evidence type="ECO:0000256" key="4">
    <source>
        <dbReference type="ARBA" id="ARBA00022989"/>
    </source>
</evidence>
<reference evidence="7" key="1">
    <citation type="submission" date="2005-08" db="EMBL/GenBank/DDBJ databases">
        <title>Complete sequence of Dechloromonas aromatica RCB.</title>
        <authorList>
            <person name="Salinero K.K."/>
            <person name="Copeland A."/>
            <person name="Lucas S."/>
            <person name="Lapidus A."/>
            <person name="Barry K."/>
            <person name="Detter J.C."/>
            <person name="Glavina T."/>
            <person name="Hammon N."/>
            <person name="Israni S."/>
            <person name="Pitluck S."/>
            <person name="Di Bartolo G."/>
            <person name="Trong S."/>
            <person name="Schmutz J."/>
            <person name="Larimer F."/>
            <person name="Land M."/>
            <person name="Ivanova N."/>
            <person name="Richardson P."/>
        </authorList>
    </citation>
    <scope>NUCLEOTIDE SEQUENCE</scope>
    <source>
        <strain evidence="7">RCB</strain>
    </source>
</reference>
<evidence type="ECO:0000256" key="2">
    <source>
        <dbReference type="ARBA" id="ARBA00022475"/>
    </source>
</evidence>
<evidence type="ECO:0000256" key="1">
    <source>
        <dbReference type="ARBA" id="ARBA00004651"/>
    </source>
</evidence>
<dbReference type="Pfam" id="PF03899">
    <property type="entry name" value="ATP-synt_I"/>
    <property type="match status" value="1"/>
</dbReference>
<feature type="transmembrane region" description="Helical" evidence="6">
    <location>
        <begin position="95"/>
        <end position="115"/>
    </location>
</feature>
<dbReference type="GO" id="GO:0005886">
    <property type="term" value="C:plasma membrane"/>
    <property type="evidence" value="ECO:0007669"/>
    <property type="project" value="UniProtKB-SubCell"/>
</dbReference>
<proteinExistence type="predicted"/>
<dbReference type="EMBL" id="CP000089">
    <property type="protein sequence ID" value="AAZ48833.1"/>
    <property type="molecule type" value="Genomic_DNA"/>
</dbReference>
<accession>Q477Z8</accession>
<evidence type="ECO:0000256" key="6">
    <source>
        <dbReference type="SAM" id="Phobius"/>
    </source>
</evidence>
<dbReference type="OrthoDB" id="9180924at2"/>
<evidence type="ECO:0000256" key="5">
    <source>
        <dbReference type="ARBA" id="ARBA00023136"/>
    </source>
</evidence>
<keyword evidence="3 6" id="KW-0812">Transmembrane</keyword>
<dbReference type="HOGENOM" id="CLU_2069210_0_0_4"/>
<name>Q477Z8_DECAR</name>